<dbReference type="InterPro" id="IPR003593">
    <property type="entry name" value="AAA+_ATPase"/>
</dbReference>
<dbReference type="PANTHER" id="PTHR43335:SF4">
    <property type="entry name" value="ABC TRANSPORTER, ATP-BINDING PROTEIN"/>
    <property type="match status" value="1"/>
</dbReference>
<name>A0A9W6RIX4_9ACTN</name>
<dbReference type="PANTHER" id="PTHR43335">
    <property type="entry name" value="ABC TRANSPORTER, ATP-BINDING PROTEIN"/>
    <property type="match status" value="1"/>
</dbReference>
<dbReference type="Gene3D" id="3.40.50.300">
    <property type="entry name" value="P-loop containing nucleotide triphosphate hydrolases"/>
    <property type="match status" value="1"/>
</dbReference>
<evidence type="ECO:0000256" key="4">
    <source>
        <dbReference type="ARBA" id="ARBA00022840"/>
    </source>
</evidence>
<evidence type="ECO:0000256" key="1">
    <source>
        <dbReference type="ARBA" id="ARBA00005417"/>
    </source>
</evidence>
<dbReference type="PROSITE" id="PS50893">
    <property type="entry name" value="ABC_TRANSPORTER_2"/>
    <property type="match status" value="1"/>
</dbReference>
<dbReference type="InterPro" id="IPR003439">
    <property type="entry name" value="ABC_transporter-like_ATP-bd"/>
</dbReference>
<evidence type="ECO:0000313" key="6">
    <source>
        <dbReference type="EMBL" id="GLY76931.1"/>
    </source>
</evidence>
<evidence type="ECO:0000259" key="5">
    <source>
        <dbReference type="PROSITE" id="PS50893"/>
    </source>
</evidence>
<proteinExistence type="inferred from homology"/>
<dbReference type="Pfam" id="PF00005">
    <property type="entry name" value="ABC_tran"/>
    <property type="match status" value="1"/>
</dbReference>
<feature type="domain" description="ABC transporter" evidence="5">
    <location>
        <begin position="1"/>
        <end position="220"/>
    </location>
</feature>
<accession>A0A9W6RIX4</accession>
<dbReference type="Proteomes" id="UP001165135">
    <property type="component" value="Unassembled WGS sequence"/>
</dbReference>
<organism evidence="6 7">
    <name type="scientific">Actinoallomurus iriomotensis</name>
    <dbReference type="NCBI Taxonomy" id="478107"/>
    <lineage>
        <taxon>Bacteria</taxon>
        <taxon>Bacillati</taxon>
        <taxon>Actinomycetota</taxon>
        <taxon>Actinomycetes</taxon>
        <taxon>Streptosporangiales</taxon>
        <taxon>Thermomonosporaceae</taxon>
        <taxon>Actinoallomurus</taxon>
    </lineage>
</organism>
<dbReference type="GO" id="GO:0005524">
    <property type="term" value="F:ATP binding"/>
    <property type="evidence" value="ECO:0007669"/>
    <property type="project" value="UniProtKB-KW"/>
</dbReference>
<reference evidence="6" key="1">
    <citation type="submission" date="2023-03" db="EMBL/GenBank/DDBJ databases">
        <title>Actinoallomurus iriomotensis NBRC 103681.</title>
        <authorList>
            <person name="Ichikawa N."/>
            <person name="Sato H."/>
            <person name="Tonouchi N."/>
        </authorList>
    </citation>
    <scope>NUCLEOTIDE SEQUENCE</scope>
    <source>
        <strain evidence="6">NBRC 103681</strain>
    </source>
</reference>
<gene>
    <name evidence="6" type="ORF">Airi01_051980</name>
</gene>
<dbReference type="SMART" id="SM00382">
    <property type="entry name" value="AAA"/>
    <property type="match status" value="1"/>
</dbReference>
<keyword evidence="2" id="KW-0813">Transport</keyword>
<dbReference type="AlphaFoldDB" id="A0A9W6RIX4"/>
<keyword evidence="4 6" id="KW-0067">ATP-binding</keyword>
<dbReference type="EMBL" id="BSTJ01000006">
    <property type="protein sequence ID" value="GLY76931.1"/>
    <property type="molecule type" value="Genomic_DNA"/>
</dbReference>
<dbReference type="GO" id="GO:0016887">
    <property type="term" value="F:ATP hydrolysis activity"/>
    <property type="evidence" value="ECO:0007669"/>
    <property type="project" value="InterPro"/>
</dbReference>
<evidence type="ECO:0000256" key="3">
    <source>
        <dbReference type="ARBA" id="ARBA00022741"/>
    </source>
</evidence>
<dbReference type="InterPro" id="IPR027417">
    <property type="entry name" value="P-loop_NTPase"/>
</dbReference>
<sequence length="294" mass="31417">MVVTDVTKKFGSANAVRSVSWAPRRGEVTALVGLNGAGKSTLMRIMTGLIKPMGGAVTVPAEQGRRSLSAMIEAPALFTGLTVRHNLRIHRILTGAHPDDVQSVATLTRIDQVMSRRVRALSQGYRQRVAIAVALLGSPAVLLLDEPTNALDPEATAHLRVMVRRIADRGTAVIVSTHMLRELEGVADTLTVMHEGQVLYDGPFASFVGPPSLRVRAQDAEAMARLTARLQDEGIAARQATDGVRVPADGRHPDRAAQRVFTTAVDAGIELVELGHITPTLEEAFHAAISGARS</sequence>
<comment type="similarity">
    <text evidence="1">Belongs to the ABC transporter superfamily.</text>
</comment>
<dbReference type="SUPFAM" id="SSF52540">
    <property type="entry name" value="P-loop containing nucleoside triphosphate hydrolases"/>
    <property type="match status" value="1"/>
</dbReference>
<comment type="caution">
    <text evidence="6">The sequence shown here is derived from an EMBL/GenBank/DDBJ whole genome shotgun (WGS) entry which is preliminary data.</text>
</comment>
<evidence type="ECO:0000313" key="7">
    <source>
        <dbReference type="Proteomes" id="UP001165135"/>
    </source>
</evidence>
<keyword evidence="3" id="KW-0547">Nucleotide-binding</keyword>
<evidence type="ECO:0000256" key="2">
    <source>
        <dbReference type="ARBA" id="ARBA00022448"/>
    </source>
</evidence>
<protein>
    <submittedName>
        <fullName evidence="6">ABC transporter ATP-binding protein</fullName>
    </submittedName>
</protein>